<feature type="domain" description="Rieske" evidence="6">
    <location>
        <begin position="27"/>
        <end position="132"/>
    </location>
</feature>
<evidence type="ECO:0000256" key="1">
    <source>
        <dbReference type="ARBA" id="ARBA00022714"/>
    </source>
</evidence>
<dbReference type="InterPro" id="IPR045623">
    <property type="entry name" value="LigXa_C"/>
</dbReference>
<proteinExistence type="predicted"/>
<dbReference type="GO" id="GO:0016491">
    <property type="term" value="F:oxidoreductase activity"/>
    <property type="evidence" value="ECO:0007669"/>
    <property type="project" value="UniProtKB-KW"/>
</dbReference>
<gene>
    <name evidence="7" type="ORF">METZ01_LOCUS155252</name>
</gene>
<reference evidence="7" key="1">
    <citation type="submission" date="2018-05" db="EMBL/GenBank/DDBJ databases">
        <authorList>
            <person name="Lanie J.A."/>
            <person name="Ng W.-L."/>
            <person name="Kazmierczak K.M."/>
            <person name="Andrzejewski T.M."/>
            <person name="Davidsen T.M."/>
            <person name="Wayne K.J."/>
            <person name="Tettelin H."/>
            <person name="Glass J.I."/>
            <person name="Rusch D."/>
            <person name="Podicherti R."/>
            <person name="Tsui H.-C.T."/>
            <person name="Winkler M.E."/>
        </authorList>
    </citation>
    <scope>NUCLEOTIDE SEQUENCE</scope>
</reference>
<feature type="non-terminal residue" evidence="7">
    <location>
        <position position="244"/>
    </location>
</feature>
<dbReference type="EMBL" id="UINC01025912">
    <property type="protein sequence ID" value="SVB02398.1"/>
    <property type="molecule type" value="Genomic_DNA"/>
</dbReference>
<evidence type="ECO:0000256" key="5">
    <source>
        <dbReference type="ARBA" id="ARBA00023014"/>
    </source>
</evidence>
<keyword evidence="3" id="KW-0560">Oxidoreductase</keyword>
<evidence type="ECO:0000256" key="3">
    <source>
        <dbReference type="ARBA" id="ARBA00023002"/>
    </source>
</evidence>
<protein>
    <recommendedName>
        <fullName evidence="6">Rieske domain-containing protein</fullName>
    </recommendedName>
</protein>
<dbReference type="PANTHER" id="PTHR21266:SF59">
    <property type="entry name" value="BLR4922 PROTEIN"/>
    <property type="match status" value="1"/>
</dbReference>
<evidence type="ECO:0000256" key="4">
    <source>
        <dbReference type="ARBA" id="ARBA00023004"/>
    </source>
</evidence>
<keyword evidence="4" id="KW-0408">Iron</keyword>
<sequence length="244" mass="27739">MLSREQNDLLTGIGPGTPMGDTLRRYWIPALLSFEIPEPDCPPVRVKLMGEELVAFRDTKGRIGLIAEFCAHRLASMWLGRNEECGLRCVYHGWKYDVDGNCVDQMNEPNQFGDKVKLAAYPTVELGDMIWAYMGPVDKRPAPPRFEWTQVPESHRYMTKVAQECNWLQALEGGIDTSHAPILHRRTTTETNEPGIPFDSPFVQGAAPSLEVDMTDYGYRYYGIRPLGDEGNYVRAYHFVMPFT</sequence>
<keyword evidence="5" id="KW-0411">Iron-sulfur</keyword>
<evidence type="ECO:0000313" key="7">
    <source>
        <dbReference type="EMBL" id="SVB02398.1"/>
    </source>
</evidence>
<dbReference type="AlphaFoldDB" id="A0A382ALR3"/>
<dbReference type="SUPFAM" id="SSF55961">
    <property type="entry name" value="Bet v1-like"/>
    <property type="match status" value="1"/>
</dbReference>
<dbReference type="InterPro" id="IPR036922">
    <property type="entry name" value="Rieske_2Fe-2S_sf"/>
</dbReference>
<dbReference type="Pfam" id="PF00355">
    <property type="entry name" value="Rieske"/>
    <property type="match status" value="1"/>
</dbReference>
<evidence type="ECO:0000259" key="6">
    <source>
        <dbReference type="PROSITE" id="PS51296"/>
    </source>
</evidence>
<evidence type="ECO:0000256" key="2">
    <source>
        <dbReference type="ARBA" id="ARBA00022723"/>
    </source>
</evidence>
<dbReference type="InterPro" id="IPR017941">
    <property type="entry name" value="Rieske_2Fe-2S"/>
</dbReference>
<dbReference type="PANTHER" id="PTHR21266">
    <property type="entry name" value="IRON-SULFUR DOMAIN CONTAINING PROTEIN"/>
    <property type="match status" value="1"/>
</dbReference>
<dbReference type="InterPro" id="IPR050584">
    <property type="entry name" value="Cholesterol_7-desaturase"/>
</dbReference>
<dbReference type="Gene3D" id="2.102.10.10">
    <property type="entry name" value="Rieske [2Fe-2S] iron-sulphur domain"/>
    <property type="match status" value="1"/>
</dbReference>
<accession>A0A382ALR3</accession>
<dbReference type="PROSITE" id="PS51296">
    <property type="entry name" value="RIESKE"/>
    <property type="match status" value="1"/>
</dbReference>
<name>A0A382ALR3_9ZZZZ</name>
<dbReference type="Pfam" id="PF19301">
    <property type="entry name" value="LigXa_C"/>
    <property type="match status" value="1"/>
</dbReference>
<dbReference type="CDD" id="cd03479">
    <property type="entry name" value="Rieske_RO_Alpha_PhDO_like"/>
    <property type="match status" value="1"/>
</dbReference>
<dbReference type="GO" id="GO:0051537">
    <property type="term" value="F:2 iron, 2 sulfur cluster binding"/>
    <property type="evidence" value="ECO:0007669"/>
    <property type="project" value="UniProtKB-KW"/>
</dbReference>
<organism evidence="7">
    <name type="scientific">marine metagenome</name>
    <dbReference type="NCBI Taxonomy" id="408172"/>
    <lineage>
        <taxon>unclassified sequences</taxon>
        <taxon>metagenomes</taxon>
        <taxon>ecological metagenomes</taxon>
    </lineage>
</organism>
<dbReference type="GO" id="GO:0046872">
    <property type="term" value="F:metal ion binding"/>
    <property type="evidence" value="ECO:0007669"/>
    <property type="project" value="UniProtKB-KW"/>
</dbReference>
<keyword evidence="2" id="KW-0479">Metal-binding</keyword>
<keyword evidence="1" id="KW-0001">2Fe-2S</keyword>
<dbReference type="SUPFAM" id="SSF50022">
    <property type="entry name" value="ISP domain"/>
    <property type="match status" value="1"/>
</dbReference>